<feature type="domain" description="SGNH hydrolase-type esterase" evidence="4">
    <location>
        <begin position="46"/>
        <end position="263"/>
    </location>
</feature>
<dbReference type="InterPro" id="IPR013830">
    <property type="entry name" value="SGNH_hydro"/>
</dbReference>
<keyword evidence="2" id="KW-1015">Disulfide bond</keyword>
<evidence type="ECO:0000256" key="3">
    <source>
        <dbReference type="SAM" id="SignalP"/>
    </source>
</evidence>
<organism evidence="5 6">
    <name type="scientific">Streptomyces mashuensis</name>
    <dbReference type="NCBI Taxonomy" id="33904"/>
    <lineage>
        <taxon>Bacteria</taxon>
        <taxon>Bacillati</taxon>
        <taxon>Actinomycetota</taxon>
        <taxon>Actinomycetes</taxon>
        <taxon>Kitasatosporales</taxon>
        <taxon>Streptomycetaceae</taxon>
        <taxon>Streptomyces</taxon>
    </lineage>
</organism>
<dbReference type="RefSeq" id="WP_190130866.1">
    <property type="nucleotide sequence ID" value="NZ_BNBD01000007.1"/>
</dbReference>
<comment type="caution">
    <text evidence="5">The sequence shown here is derived from an EMBL/GenBank/DDBJ whole genome shotgun (WGS) entry which is preliminary data.</text>
</comment>
<evidence type="ECO:0000313" key="5">
    <source>
        <dbReference type="EMBL" id="GHF53293.1"/>
    </source>
</evidence>
<feature type="disulfide bond" evidence="2">
    <location>
        <begin position="188"/>
        <end position="237"/>
    </location>
</feature>
<gene>
    <name evidence="5" type="ORF">GCM10010218_38430</name>
</gene>
<feature type="disulfide bond" evidence="2">
    <location>
        <begin position="64"/>
        <end position="89"/>
    </location>
</feature>
<feature type="disulfide bond" evidence="2">
    <location>
        <begin position="130"/>
        <end position="138"/>
    </location>
</feature>
<dbReference type="AlphaFoldDB" id="A0A919B5N5"/>
<sequence>MSRPLIWRRRLAAAFVCPLALCLGLATAASAHTPSPSPSSVPGYAALGDSVASGTGAGPGSGDCRRSPGAYPVLWAGSHRPAQFAFAACSGAKIPDVTARQLPAVPPDTTLVSITVGANDVGFVDVLTTCVLGGEDACLTGIARAEQVMDRDLPGAYQQLYRAVGARTAPGARVVVTGYPHLYADRACLTGGLTQREVTALNAAVDHLDRVIEDQTRTHRDVVFADVRPRFAGHGLCSSDPWIHPPSLLALSVSFHPTAEGQRHGYLPAFASAAAGHRFPQ</sequence>
<dbReference type="CDD" id="cd01823">
    <property type="entry name" value="SEST_like"/>
    <property type="match status" value="1"/>
</dbReference>
<dbReference type="GO" id="GO:0019433">
    <property type="term" value="P:triglyceride catabolic process"/>
    <property type="evidence" value="ECO:0007669"/>
    <property type="project" value="TreeGrafter"/>
</dbReference>
<evidence type="ECO:0000256" key="2">
    <source>
        <dbReference type="PIRSR" id="PIRSR637460-2"/>
    </source>
</evidence>
<dbReference type="InterPro" id="IPR037460">
    <property type="entry name" value="SEST-like"/>
</dbReference>
<accession>A0A919B5N5</accession>
<evidence type="ECO:0000259" key="4">
    <source>
        <dbReference type="Pfam" id="PF13472"/>
    </source>
</evidence>
<proteinExistence type="predicted"/>
<evidence type="ECO:0000256" key="1">
    <source>
        <dbReference type="PIRSR" id="PIRSR637460-1"/>
    </source>
</evidence>
<name>A0A919B5N5_9ACTN</name>
<feature type="signal peptide" evidence="3">
    <location>
        <begin position="1"/>
        <end position="28"/>
    </location>
</feature>
<feature type="active site" evidence="1">
    <location>
        <position position="256"/>
    </location>
</feature>
<dbReference type="Gene3D" id="3.40.50.1110">
    <property type="entry name" value="SGNH hydrolase"/>
    <property type="match status" value="1"/>
</dbReference>
<dbReference type="GO" id="GO:0004806">
    <property type="term" value="F:triacylglycerol lipase activity"/>
    <property type="evidence" value="ECO:0007669"/>
    <property type="project" value="TreeGrafter"/>
</dbReference>
<dbReference type="SUPFAM" id="SSF52266">
    <property type="entry name" value="SGNH hydrolase"/>
    <property type="match status" value="1"/>
</dbReference>
<dbReference type="EMBL" id="BNBD01000007">
    <property type="protein sequence ID" value="GHF53293.1"/>
    <property type="molecule type" value="Genomic_DNA"/>
</dbReference>
<dbReference type="Pfam" id="PF13472">
    <property type="entry name" value="Lipase_GDSL_2"/>
    <property type="match status" value="1"/>
</dbReference>
<reference evidence="5" key="2">
    <citation type="submission" date="2020-09" db="EMBL/GenBank/DDBJ databases">
        <authorList>
            <person name="Sun Q."/>
            <person name="Ohkuma M."/>
        </authorList>
    </citation>
    <scope>NUCLEOTIDE SEQUENCE</scope>
    <source>
        <strain evidence="5">JCM 4059</strain>
    </source>
</reference>
<dbReference type="Proteomes" id="UP000638313">
    <property type="component" value="Unassembled WGS sequence"/>
</dbReference>
<keyword evidence="6" id="KW-1185">Reference proteome</keyword>
<reference evidence="5" key="1">
    <citation type="journal article" date="2014" name="Int. J. Syst. Evol. Microbiol.">
        <title>Complete genome sequence of Corynebacterium casei LMG S-19264T (=DSM 44701T), isolated from a smear-ripened cheese.</title>
        <authorList>
            <consortium name="US DOE Joint Genome Institute (JGI-PGF)"/>
            <person name="Walter F."/>
            <person name="Albersmeier A."/>
            <person name="Kalinowski J."/>
            <person name="Ruckert C."/>
        </authorList>
    </citation>
    <scope>NUCLEOTIDE SEQUENCE</scope>
    <source>
        <strain evidence="5">JCM 4059</strain>
    </source>
</reference>
<feature type="active site" description="Nucleophile" evidence="1">
    <location>
        <position position="50"/>
    </location>
</feature>
<protein>
    <submittedName>
        <fullName evidence="5">Lipase 1</fullName>
    </submittedName>
</protein>
<feature type="chain" id="PRO_5039204044" evidence="3">
    <location>
        <begin position="29"/>
        <end position="281"/>
    </location>
</feature>
<evidence type="ECO:0000313" key="6">
    <source>
        <dbReference type="Proteomes" id="UP000638313"/>
    </source>
</evidence>
<keyword evidence="3" id="KW-0732">Signal</keyword>
<dbReference type="PANTHER" id="PTHR37981">
    <property type="entry name" value="LIPASE 2"/>
    <property type="match status" value="1"/>
</dbReference>
<dbReference type="PANTHER" id="PTHR37981:SF1">
    <property type="entry name" value="SGNH HYDROLASE-TYPE ESTERASE DOMAIN-CONTAINING PROTEIN"/>
    <property type="match status" value="1"/>
</dbReference>
<dbReference type="InterPro" id="IPR036514">
    <property type="entry name" value="SGNH_hydro_sf"/>
</dbReference>